<dbReference type="Proteomes" id="UP000015105">
    <property type="component" value="Chromosome 4D"/>
</dbReference>
<protein>
    <submittedName>
        <fullName evidence="1">Uncharacterized protein</fullName>
    </submittedName>
</protein>
<evidence type="ECO:0000313" key="2">
    <source>
        <dbReference type="Proteomes" id="UP000015105"/>
    </source>
</evidence>
<reference evidence="1" key="5">
    <citation type="journal article" date="2021" name="G3 (Bethesda)">
        <title>Aegilops tauschii genome assembly Aet v5.0 features greater sequence contiguity and improved annotation.</title>
        <authorList>
            <person name="Wang L."/>
            <person name="Zhu T."/>
            <person name="Rodriguez J.C."/>
            <person name="Deal K.R."/>
            <person name="Dubcovsky J."/>
            <person name="McGuire P.E."/>
            <person name="Lux T."/>
            <person name="Spannagl M."/>
            <person name="Mayer K.F.X."/>
            <person name="Baldrich P."/>
            <person name="Meyers B.C."/>
            <person name="Huo N."/>
            <person name="Gu Y.Q."/>
            <person name="Zhou H."/>
            <person name="Devos K.M."/>
            <person name="Bennetzen J.L."/>
            <person name="Unver T."/>
            <person name="Budak H."/>
            <person name="Gulick P.J."/>
            <person name="Galiba G."/>
            <person name="Kalapos B."/>
            <person name="Nelson D.R."/>
            <person name="Li P."/>
            <person name="You F.M."/>
            <person name="Luo M.C."/>
            <person name="Dvorak J."/>
        </authorList>
    </citation>
    <scope>NUCLEOTIDE SEQUENCE [LARGE SCALE GENOMIC DNA]</scope>
    <source>
        <strain evidence="1">cv. AL8/78</strain>
    </source>
</reference>
<reference evidence="2" key="1">
    <citation type="journal article" date="2014" name="Science">
        <title>Ancient hybridizations among the ancestral genomes of bread wheat.</title>
        <authorList>
            <consortium name="International Wheat Genome Sequencing Consortium,"/>
            <person name="Marcussen T."/>
            <person name="Sandve S.R."/>
            <person name="Heier L."/>
            <person name="Spannagl M."/>
            <person name="Pfeifer M."/>
            <person name="Jakobsen K.S."/>
            <person name="Wulff B.B."/>
            <person name="Steuernagel B."/>
            <person name="Mayer K.F."/>
            <person name="Olsen O.A."/>
        </authorList>
    </citation>
    <scope>NUCLEOTIDE SEQUENCE [LARGE SCALE GENOMIC DNA]</scope>
    <source>
        <strain evidence="2">cv. AL8/78</strain>
    </source>
</reference>
<dbReference type="EnsemblPlants" id="AET4Gv20724300.15">
    <property type="protein sequence ID" value="AET4Gv20724300.15"/>
    <property type="gene ID" value="AET4Gv20724300"/>
</dbReference>
<dbReference type="Gramene" id="AET4Gv20724300.15">
    <property type="protein sequence ID" value="AET4Gv20724300.15"/>
    <property type="gene ID" value="AET4Gv20724300"/>
</dbReference>
<keyword evidence="2" id="KW-1185">Reference proteome</keyword>
<evidence type="ECO:0000313" key="1">
    <source>
        <dbReference type="EnsemblPlants" id="AET4Gv20724300.15"/>
    </source>
</evidence>
<dbReference type="AlphaFoldDB" id="A0A453IY72"/>
<organism evidence="1 2">
    <name type="scientific">Aegilops tauschii subsp. strangulata</name>
    <name type="common">Goatgrass</name>
    <dbReference type="NCBI Taxonomy" id="200361"/>
    <lineage>
        <taxon>Eukaryota</taxon>
        <taxon>Viridiplantae</taxon>
        <taxon>Streptophyta</taxon>
        <taxon>Embryophyta</taxon>
        <taxon>Tracheophyta</taxon>
        <taxon>Spermatophyta</taxon>
        <taxon>Magnoliopsida</taxon>
        <taxon>Liliopsida</taxon>
        <taxon>Poales</taxon>
        <taxon>Poaceae</taxon>
        <taxon>BOP clade</taxon>
        <taxon>Pooideae</taxon>
        <taxon>Triticodae</taxon>
        <taxon>Triticeae</taxon>
        <taxon>Triticinae</taxon>
        <taxon>Aegilops</taxon>
    </lineage>
</organism>
<name>A0A453IY72_AEGTS</name>
<accession>A0A453IY72</accession>
<reference evidence="2" key="2">
    <citation type="journal article" date="2017" name="Nat. Plants">
        <title>The Aegilops tauschii genome reveals multiple impacts of transposons.</title>
        <authorList>
            <person name="Zhao G."/>
            <person name="Zou C."/>
            <person name="Li K."/>
            <person name="Wang K."/>
            <person name="Li T."/>
            <person name="Gao L."/>
            <person name="Zhang X."/>
            <person name="Wang H."/>
            <person name="Yang Z."/>
            <person name="Liu X."/>
            <person name="Jiang W."/>
            <person name="Mao L."/>
            <person name="Kong X."/>
            <person name="Jiao Y."/>
            <person name="Jia J."/>
        </authorList>
    </citation>
    <scope>NUCLEOTIDE SEQUENCE [LARGE SCALE GENOMIC DNA]</scope>
    <source>
        <strain evidence="2">cv. AL8/78</strain>
    </source>
</reference>
<reference evidence="1" key="3">
    <citation type="journal article" date="2017" name="Nature">
        <title>Genome sequence of the progenitor of the wheat D genome Aegilops tauschii.</title>
        <authorList>
            <person name="Luo M.C."/>
            <person name="Gu Y.Q."/>
            <person name="Puiu D."/>
            <person name="Wang H."/>
            <person name="Twardziok S.O."/>
            <person name="Deal K.R."/>
            <person name="Huo N."/>
            <person name="Zhu T."/>
            <person name="Wang L."/>
            <person name="Wang Y."/>
            <person name="McGuire P.E."/>
            <person name="Liu S."/>
            <person name="Long H."/>
            <person name="Ramasamy R.K."/>
            <person name="Rodriguez J.C."/>
            <person name="Van S.L."/>
            <person name="Yuan L."/>
            <person name="Wang Z."/>
            <person name="Xia Z."/>
            <person name="Xiao L."/>
            <person name="Anderson O.D."/>
            <person name="Ouyang S."/>
            <person name="Liang Y."/>
            <person name="Zimin A.V."/>
            <person name="Pertea G."/>
            <person name="Qi P."/>
            <person name="Bennetzen J.L."/>
            <person name="Dai X."/>
            <person name="Dawson M.W."/>
            <person name="Muller H.G."/>
            <person name="Kugler K."/>
            <person name="Rivarola-Duarte L."/>
            <person name="Spannagl M."/>
            <person name="Mayer K.F.X."/>
            <person name="Lu F.H."/>
            <person name="Bevan M.W."/>
            <person name="Leroy P."/>
            <person name="Li P."/>
            <person name="You F.M."/>
            <person name="Sun Q."/>
            <person name="Liu Z."/>
            <person name="Lyons E."/>
            <person name="Wicker T."/>
            <person name="Salzberg S.L."/>
            <person name="Devos K.M."/>
            <person name="Dvorak J."/>
        </authorList>
    </citation>
    <scope>NUCLEOTIDE SEQUENCE [LARGE SCALE GENOMIC DNA]</scope>
    <source>
        <strain evidence="1">cv. AL8/78</strain>
    </source>
</reference>
<sequence>WKEHSMIFAMPNKPGEYSRFDFPETLPAPLNGKVIVDYACI</sequence>
<proteinExistence type="predicted"/>
<reference evidence="1" key="4">
    <citation type="submission" date="2019-03" db="UniProtKB">
        <authorList>
            <consortium name="EnsemblPlants"/>
        </authorList>
    </citation>
    <scope>IDENTIFICATION</scope>
</reference>